<keyword evidence="2" id="KW-0378">Hydrolase</keyword>
<reference evidence="2 3" key="1">
    <citation type="submission" date="2022-05" db="EMBL/GenBank/DDBJ databases">
        <authorList>
            <person name="Zhou X."/>
            <person name="Li K."/>
            <person name="Man Y."/>
        </authorList>
    </citation>
    <scope>NUCLEOTIDE SEQUENCE [LARGE SCALE GENOMIC DNA]</scope>
    <source>
        <strain evidence="2 3">MS405</strain>
    </source>
</reference>
<evidence type="ECO:0000313" key="3">
    <source>
        <dbReference type="Proteomes" id="UP000829992"/>
    </source>
</evidence>
<accession>A0ABY4PL72</accession>
<evidence type="ECO:0000313" key="2">
    <source>
        <dbReference type="EMBL" id="UQT54356.1"/>
    </source>
</evidence>
<protein>
    <submittedName>
        <fullName evidence="2">Glycoside hydrolase family 16 protein</fullName>
    </submittedName>
</protein>
<name>A0ABY4PL72_9ACTN</name>
<dbReference type="Gene3D" id="2.60.120.200">
    <property type="match status" value="1"/>
</dbReference>
<proteinExistence type="predicted"/>
<dbReference type="RefSeq" id="WP_249585852.1">
    <property type="nucleotide sequence ID" value="NZ_BAAAQL010000002.1"/>
</dbReference>
<dbReference type="Proteomes" id="UP000829992">
    <property type="component" value="Chromosome"/>
</dbReference>
<dbReference type="InterPro" id="IPR013320">
    <property type="entry name" value="ConA-like_dom_sf"/>
</dbReference>
<keyword evidence="3" id="KW-1185">Reference proteome</keyword>
<dbReference type="CDD" id="cd00413">
    <property type="entry name" value="Glyco_hydrolase_16"/>
    <property type="match status" value="1"/>
</dbReference>
<dbReference type="InterPro" id="IPR000757">
    <property type="entry name" value="Beta-glucanase-like"/>
</dbReference>
<feature type="domain" description="GH16" evidence="1">
    <location>
        <begin position="9"/>
        <end position="258"/>
    </location>
</feature>
<dbReference type="SUPFAM" id="SSF49899">
    <property type="entry name" value="Concanavalin A-like lectins/glucanases"/>
    <property type="match status" value="1"/>
</dbReference>
<organism evidence="2 3">
    <name type="scientific">Streptomyces durmitorensis</name>
    <dbReference type="NCBI Taxonomy" id="319947"/>
    <lineage>
        <taxon>Bacteria</taxon>
        <taxon>Bacillati</taxon>
        <taxon>Actinomycetota</taxon>
        <taxon>Actinomycetes</taxon>
        <taxon>Kitasatosporales</taxon>
        <taxon>Streptomycetaceae</taxon>
        <taxon>Streptomyces</taxon>
    </lineage>
</organism>
<gene>
    <name evidence="2" type="ORF">M4V62_04235</name>
</gene>
<evidence type="ECO:0000259" key="1">
    <source>
        <dbReference type="PROSITE" id="PS51762"/>
    </source>
</evidence>
<sequence length="258" mass="28768">MLAASLLAPTAEAGPTWKLRFSDAFNTPVAKGRFTDCGHNVDTPKVYCGGLTGSTRTNWWAYPKGWPDTATQRSYPVGGVYDPASTVWVSGGQMHIRMWRGPSGPVHSAAVVPKKLMGQRYGRYEERFRVSKVAVGYKSAHLLWPDVNQTCPDCEIDFPESEWTEDIHAFTHPKGGGKQDAFDTNRSWGAWRTSVIEWRPGEVKYFLDGRLIGRSTRGIPDKPMSWIIQNEAALNGDRAAPNSSAQMDIAYVKGWTWN</sequence>
<dbReference type="PROSITE" id="PS51762">
    <property type="entry name" value="GH16_2"/>
    <property type="match status" value="1"/>
</dbReference>
<dbReference type="EMBL" id="CP097289">
    <property type="protein sequence ID" value="UQT54356.1"/>
    <property type="molecule type" value="Genomic_DNA"/>
</dbReference>
<dbReference type="GO" id="GO:0016787">
    <property type="term" value="F:hydrolase activity"/>
    <property type="evidence" value="ECO:0007669"/>
    <property type="project" value="UniProtKB-KW"/>
</dbReference>